<dbReference type="CDD" id="cd12173">
    <property type="entry name" value="PGDH_4"/>
    <property type="match status" value="1"/>
</dbReference>
<comment type="similarity">
    <text evidence="1 4">Belongs to the D-isomer specific 2-hydroxyacid dehydrogenase family.</text>
</comment>
<dbReference type="PROSITE" id="PS00671">
    <property type="entry name" value="D_2_HYDROXYACID_DH_3"/>
    <property type="match status" value="1"/>
</dbReference>
<keyword evidence="2 4" id="KW-0560">Oxidoreductase</keyword>
<keyword evidence="8" id="KW-1185">Reference proteome</keyword>
<dbReference type="InterPro" id="IPR029753">
    <property type="entry name" value="D-isomer_DH_CS"/>
</dbReference>
<dbReference type="InterPro" id="IPR006139">
    <property type="entry name" value="D-isomer_2_OHA_DH_cat_dom"/>
</dbReference>
<gene>
    <name evidence="7" type="ORF">SAMN04487783_0414</name>
</gene>
<dbReference type="Gene3D" id="3.40.50.720">
    <property type="entry name" value="NAD(P)-binding Rossmann-like Domain"/>
    <property type="match status" value="2"/>
</dbReference>
<evidence type="ECO:0000256" key="1">
    <source>
        <dbReference type="ARBA" id="ARBA00005854"/>
    </source>
</evidence>
<evidence type="ECO:0000256" key="4">
    <source>
        <dbReference type="RuleBase" id="RU003719"/>
    </source>
</evidence>
<dbReference type="GO" id="GO:0016616">
    <property type="term" value="F:oxidoreductase activity, acting on the CH-OH group of donors, NAD or NADP as acceptor"/>
    <property type="evidence" value="ECO:0007669"/>
    <property type="project" value="InterPro"/>
</dbReference>
<name>A0AA94HKD7_9MICO</name>
<comment type="caution">
    <text evidence="7">The sequence shown here is derived from an EMBL/GenBank/DDBJ whole genome shotgun (WGS) entry which is preliminary data.</text>
</comment>
<evidence type="ECO:0000313" key="8">
    <source>
        <dbReference type="Proteomes" id="UP000198506"/>
    </source>
</evidence>
<feature type="domain" description="D-isomer specific 2-hydroxyacid dehydrogenase catalytic" evidence="5">
    <location>
        <begin position="10"/>
        <end position="318"/>
    </location>
</feature>
<dbReference type="InterPro" id="IPR006140">
    <property type="entry name" value="D-isomer_DH_NAD-bd"/>
</dbReference>
<accession>A0AA94HKD7</accession>
<dbReference type="PANTHER" id="PTHR43761:SF1">
    <property type="entry name" value="D-ISOMER SPECIFIC 2-HYDROXYACID DEHYDROGENASE CATALYTIC DOMAIN-CONTAINING PROTEIN-RELATED"/>
    <property type="match status" value="1"/>
</dbReference>
<evidence type="ECO:0000256" key="2">
    <source>
        <dbReference type="ARBA" id="ARBA00023002"/>
    </source>
</evidence>
<dbReference type="GO" id="GO:0051287">
    <property type="term" value="F:NAD binding"/>
    <property type="evidence" value="ECO:0007669"/>
    <property type="project" value="InterPro"/>
</dbReference>
<dbReference type="AlphaFoldDB" id="A0AA94HKD7"/>
<dbReference type="Pfam" id="PF00389">
    <property type="entry name" value="2-Hacid_dh"/>
    <property type="match status" value="1"/>
</dbReference>
<evidence type="ECO:0000256" key="3">
    <source>
        <dbReference type="ARBA" id="ARBA00023027"/>
    </source>
</evidence>
<dbReference type="InterPro" id="IPR036291">
    <property type="entry name" value="NAD(P)-bd_dom_sf"/>
</dbReference>
<feature type="domain" description="D-isomer specific 2-hydroxyacid dehydrogenase NAD-binding" evidence="6">
    <location>
        <begin position="111"/>
        <end position="296"/>
    </location>
</feature>
<evidence type="ECO:0000259" key="5">
    <source>
        <dbReference type="Pfam" id="PF00389"/>
    </source>
</evidence>
<dbReference type="PROSITE" id="PS00670">
    <property type="entry name" value="D_2_HYDROXYACID_DH_2"/>
    <property type="match status" value="1"/>
</dbReference>
<reference evidence="7 8" key="1">
    <citation type="submission" date="2016-10" db="EMBL/GenBank/DDBJ databases">
        <authorList>
            <person name="Varghese N."/>
            <person name="Submissions S."/>
        </authorList>
    </citation>
    <scope>NUCLEOTIDE SEQUENCE [LARGE SCALE GENOMIC DNA]</scope>
    <source>
        <strain evidence="7 8">IAM 15147</strain>
    </source>
</reference>
<protein>
    <submittedName>
        <fullName evidence="7">D-3-phosphoglycerate dehydrogenase</fullName>
    </submittedName>
</protein>
<dbReference type="PANTHER" id="PTHR43761">
    <property type="entry name" value="D-ISOMER SPECIFIC 2-HYDROXYACID DEHYDROGENASE FAMILY PROTEIN (AFU_ORTHOLOGUE AFUA_1G13630)"/>
    <property type="match status" value="1"/>
</dbReference>
<dbReference type="InterPro" id="IPR050418">
    <property type="entry name" value="D-iso_2-hydroxyacid_DH_PdxB"/>
</dbReference>
<dbReference type="Proteomes" id="UP000198506">
    <property type="component" value="Unassembled WGS sequence"/>
</dbReference>
<dbReference type="SUPFAM" id="SSF51735">
    <property type="entry name" value="NAD(P)-binding Rossmann-fold domains"/>
    <property type="match status" value="1"/>
</dbReference>
<dbReference type="SUPFAM" id="SSF52283">
    <property type="entry name" value="Formate/glycerate dehydrogenase catalytic domain-like"/>
    <property type="match status" value="1"/>
</dbReference>
<sequence length="318" mass="33014">MSTAAAARIVLQESIHADGERLLRDSGVDVVVLDGPGDARMAAALRDADALIVRSTRVDAALLDLAPRLRVVGRHGAGLDNIDLEASRDRGIVVVNTPHSNTESVAEYVVAAAFSLFRRFDEGRESLAGGALQQPSSLPGQVQRAGLLGRELQGSTLGLVGAGAIGRAVARRVQALGVAVIAYDPFADAAVLADAQITALESLDDVISRSDILSLHLPGGDATRGIIDARRISLLPDGAVLINAARGGLVDHDALIAAVRSGSLMGAAVDVYEQEPPAADDAILHEPRIIATPHLAAMTDEAVQRMAVDVARSVLDAL</sequence>
<keyword evidence="3" id="KW-0520">NAD</keyword>
<dbReference type="Pfam" id="PF02826">
    <property type="entry name" value="2-Hacid_dh_C"/>
    <property type="match status" value="1"/>
</dbReference>
<organism evidence="7 8">
    <name type="scientific">Agrococcus baldri</name>
    <dbReference type="NCBI Taxonomy" id="153730"/>
    <lineage>
        <taxon>Bacteria</taxon>
        <taxon>Bacillati</taxon>
        <taxon>Actinomycetota</taxon>
        <taxon>Actinomycetes</taxon>
        <taxon>Micrococcales</taxon>
        <taxon>Microbacteriaceae</taxon>
        <taxon>Agrococcus</taxon>
    </lineage>
</organism>
<evidence type="ECO:0000313" key="7">
    <source>
        <dbReference type="EMBL" id="SFS00057.1"/>
    </source>
</evidence>
<dbReference type="EMBL" id="FOZN01000001">
    <property type="protein sequence ID" value="SFS00057.1"/>
    <property type="molecule type" value="Genomic_DNA"/>
</dbReference>
<proteinExistence type="inferred from homology"/>
<evidence type="ECO:0000259" key="6">
    <source>
        <dbReference type="Pfam" id="PF02826"/>
    </source>
</evidence>